<gene>
    <name evidence="2" type="ORF">J2S48_000769</name>
</gene>
<name>A0ABU2CIV0_9MICO</name>
<sequence>MHLDVPRKIVDPTGDAEVREWSRRDDVRGQGCAG</sequence>
<feature type="region of interest" description="Disordered" evidence="1">
    <location>
        <begin position="1"/>
        <end position="34"/>
    </location>
</feature>
<proteinExistence type="predicted"/>
<dbReference type="Proteomes" id="UP001183585">
    <property type="component" value="Unassembled WGS sequence"/>
</dbReference>
<protein>
    <submittedName>
        <fullName evidence="2">Uncharacterized protein</fullName>
    </submittedName>
</protein>
<reference evidence="2 3" key="1">
    <citation type="submission" date="2023-07" db="EMBL/GenBank/DDBJ databases">
        <title>Sequencing the genomes of 1000 actinobacteria strains.</title>
        <authorList>
            <person name="Klenk H.-P."/>
        </authorList>
    </citation>
    <scope>NUCLEOTIDE SEQUENCE [LARGE SCALE GENOMIC DNA]</scope>
    <source>
        <strain evidence="2 3">DSM 45554</strain>
    </source>
</reference>
<evidence type="ECO:0000313" key="3">
    <source>
        <dbReference type="Proteomes" id="UP001183585"/>
    </source>
</evidence>
<dbReference type="EMBL" id="JAVDYE010000001">
    <property type="protein sequence ID" value="MDR7381254.1"/>
    <property type="molecule type" value="Genomic_DNA"/>
</dbReference>
<accession>A0ABU2CIV0</accession>
<comment type="caution">
    <text evidence="2">The sequence shown here is derived from an EMBL/GenBank/DDBJ whole genome shotgun (WGS) entry which is preliminary data.</text>
</comment>
<evidence type="ECO:0000313" key="2">
    <source>
        <dbReference type="EMBL" id="MDR7381254.1"/>
    </source>
</evidence>
<evidence type="ECO:0000256" key="1">
    <source>
        <dbReference type="SAM" id="MobiDB-lite"/>
    </source>
</evidence>
<keyword evidence="3" id="KW-1185">Reference proteome</keyword>
<organism evidence="2 3">
    <name type="scientific">Promicromonospora iranensis</name>
    <dbReference type="NCBI Taxonomy" id="1105144"/>
    <lineage>
        <taxon>Bacteria</taxon>
        <taxon>Bacillati</taxon>
        <taxon>Actinomycetota</taxon>
        <taxon>Actinomycetes</taxon>
        <taxon>Micrococcales</taxon>
        <taxon>Promicromonosporaceae</taxon>
        <taxon>Promicromonospora</taxon>
    </lineage>
</organism>
<feature type="compositionally biased region" description="Basic and acidic residues" evidence="1">
    <location>
        <begin position="1"/>
        <end position="28"/>
    </location>
</feature>